<gene>
    <name evidence="11" type="ORF">A3B49_01865</name>
</gene>
<keyword evidence="7" id="KW-0030">Aminoacyl-tRNA synthetase</keyword>
<dbReference type="PANTHER" id="PTHR42753">
    <property type="entry name" value="MITOCHONDRIAL RIBOSOME PROTEIN L39/PROLYL-TRNA LIGASE FAMILY MEMBER"/>
    <property type="match status" value="1"/>
</dbReference>
<dbReference type="InterPro" id="IPR002316">
    <property type="entry name" value="Pro-tRNA-ligase_IIa"/>
</dbReference>
<dbReference type="GO" id="GO:0004827">
    <property type="term" value="F:proline-tRNA ligase activity"/>
    <property type="evidence" value="ECO:0007669"/>
    <property type="project" value="UniProtKB-EC"/>
</dbReference>
<proteinExistence type="predicted"/>
<reference evidence="11 12" key="1">
    <citation type="journal article" date="2016" name="Nat. Commun.">
        <title>Thousands of microbial genomes shed light on interconnected biogeochemical processes in an aquifer system.</title>
        <authorList>
            <person name="Anantharaman K."/>
            <person name="Brown C.T."/>
            <person name="Hug L.A."/>
            <person name="Sharon I."/>
            <person name="Castelle C.J."/>
            <person name="Probst A.J."/>
            <person name="Thomas B.C."/>
            <person name="Singh A."/>
            <person name="Wilkins M.J."/>
            <person name="Karaoz U."/>
            <person name="Brodie E.L."/>
            <person name="Williams K.H."/>
            <person name="Hubbard S.S."/>
            <person name="Banfield J.F."/>
        </authorList>
    </citation>
    <scope>NUCLEOTIDE SEQUENCE [LARGE SCALE GENOMIC DNA]</scope>
</reference>
<sequence>MRYSTIFPKTLKMAPSGAESINHQLLARGGFIDQLMAGSWTLLPLGLRVVSKINQIIRQELNSTGAWEAQLPLLHPKEIWSRSGRWDDPAVAEIMYRLKDRSEREYCLSFTHEEIVMDLLGKYNLSYKDLPIKIYQFSTKFRNELRAKSGILRGREFLMKDLYSAHVSLEDLEVYFAQVREAYLKIFTRMDLETRVVNASGGVFTEHFTQEFQVECDAGEDMVLFCEKCDFAANVEVIKSNNCPECSGLLKEVKTVEVGHIFTLGTKYAANMNVNFTDETGNKKPLWFASYGIGVSRLLGVLVEKFHDERGIIWPESVAPFKTHLIGLDLENEEIKAQAEKVYQLLSADGVEVLYDDRVGLSAGEKFSDADLIGVPYRLVVSKRTHDQIEVKKRADKNTNFMSVTELLEQIR</sequence>
<dbReference type="Proteomes" id="UP000178017">
    <property type="component" value="Unassembled WGS sequence"/>
</dbReference>
<dbReference type="Gene3D" id="3.30.930.10">
    <property type="entry name" value="Bira Bifunctional Protein, Domain 2"/>
    <property type="match status" value="1"/>
</dbReference>
<dbReference type="Pfam" id="PF00587">
    <property type="entry name" value="tRNA-synt_2b"/>
    <property type="match status" value="1"/>
</dbReference>
<dbReference type="AlphaFoldDB" id="A0A1F5MJJ8"/>
<dbReference type="Pfam" id="PF03129">
    <property type="entry name" value="HGTP_anticodon"/>
    <property type="match status" value="1"/>
</dbReference>
<evidence type="ECO:0000256" key="7">
    <source>
        <dbReference type="ARBA" id="ARBA00023146"/>
    </source>
</evidence>
<organism evidence="11 12">
    <name type="scientific">Candidatus Daviesbacteria bacterium RIFCSPLOWO2_01_FULL_40_24</name>
    <dbReference type="NCBI Taxonomy" id="1797787"/>
    <lineage>
        <taxon>Bacteria</taxon>
        <taxon>Candidatus Daviesiibacteriota</taxon>
    </lineage>
</organism>
<evidence type="ECO:0000313" key="11">
    <source>
        <dbReference type="EMBL" id="OGE65541.1"/>
    </source>
</evidence>
<dbReference type="InterPro" id="IPR002314">
    <property type="entry name" value="aa-tRNA-synt_IIb"/>
</dbReference>
<dbReference type="InterPro" id="IPR004154">
    <property type="entry name" value="Anticodon-bd"/>
</dbReference>
<dbReference type="SUPFAM" id="SSF55681">
    <property type="entry name" value="Class II aaRS and biotin synthetases"/>
    <property type="match status" value="1"/>
</dbReference>
<dbReference type="InterPro" id="IPR036621">
    <property type="entry name" value="Anticodon-bd_dom_sf"/>
</dbReference>
<dbReference type="GO" id="GO:0006433">
    <property type="term" value="P:prolyl-tRNA aminoacylation"/>
    <property type="evidence" value="ECO:0007669"/>
    <property type="project" value="InterPro"/>
</dbReference>
<dbReference type="InterPro" id="IPR044140">
    <property type="entry name" value="ProRS_anticodon_short"/>
</dbReference>
<dbReference type="PRINTS" id="PR01046">
    <property type="entry name" value="TRNASYNTHPRO"/>
</dbReference>
<evidence type="ECO:0000256" key="4">
    <source>
        <dbReference type="ARBA" id="ARBA00022741"/>
    </source>
</evidence>
<dbReference type="GO" id="GO:0005524">
    <property type="term" value="F:ATP binding"/>
    <property type="evidence" value="ECO:0007669"/>
    <property type="project" value="UniProtKB-KW"/>
</dbReference>
<keyword evidence="5" id="KW-0067">ATP-binding</keyword>
<dbReference type="SUPFAM" id="SSF52954">
    <property type="entry name" value="Class II aaRS ABD-related"/>
    <property type="match status" value="1"/>
</dbReference>
<dbReference type="InterPro" id="IPR006195">
    <property type="entry name" value="aa-tRNA-synth_II"/>
</dbReference>
<dbReference type="PROSITE" id="PS50862">
    <property type="entry name" value="AA_TRNA_LIGASE_II"/>
    <property type="match status" value="1"/>
</dbReference>
<dbReference type="InterPro" id="IPR045864">
    <property type="entry name" value="aa-tRNA-synth_II/BPL/LPL"/>
</dbReference>
<evidence type="ECO:0000313" key="12">
    <source>
        <dbReference type="Proteomes" id="UP000178017"/>
    </source>
</evidence>
<evidence type="ECO:0000256" key="2">
    <source>
        <dbReference type="ARBA" id="ARBA00019110"/>
    </source>
</evidence>
<dbReference type="Gene3D" id="3.40.50.800">
    <property type="entry name" value="Anticodon-binding domain"/>
    <property type="match status" value="1"/>
</dbReference>
<accession>A0A1F5MJJ8</accession>
<evidence type="ECO:0000256" key="8">
    <source>
        <dbReference type="ARBA" id="ARBA00029731"/>
    </source>
</evidence>
<evidence type="ECO:0000256" key="5">
    <source>
        <dbReference type="ARBA" id="ARBA00022840"/>
    </source>
</evidence>
<dbReference type="EMBL" id="MFDO01000016">
    <property type="protein sequence ID" value="OGE65541.1"/>
    <property type="molecule type" value="Genomic_DNA"/>
</dbReference>
<dbReference type="CDD" id="cd00861">
    <property type="entry name" value="ProRS_anticodon_short"/>
    <property type="match status" value="1"/>
</dbReference>
<keyword evidence="6" id="KW-0648">Protein biosynthesis</keyword>
<keyword evidence="4" id="KW-0547">Nucleotide-binding</keyword>
<dbReference type="InterPro" id="IPR050062">
    <property type="entry name" value="Pro-tRNA_synthetase"/>
</dbReference>
<evidence type="ECO:0000256" key="1">
    <source>
        <dbReference type="ARBA" id="ARBA00012831"/>
    </source>
</evidence>
<evidence type="ECO:0000256" key="9">
    <source>
        <dbReference type="ARBA" id="ARBA00047671"/>
    </source>
</evidence>
<name>A0A1F5MJJ8_9BACT</name>
<comment type="catalytic activity">
    <reaction evidence="9">
        <text>tRNA(Pro) + L-proline + ATP = L-prolyl-tRNA(Pro) + AMP + diphosphate</text>
        <dbReference type="Rhea" id="RHEA:14305"/>
        <dbReference type="Rhea" id="RHEA-COMP:9700"/>
        <dbReference type="Rhea" id="RHEA-COMP:9702"/>
        <dbReference type="ChEBI" id="CHEBI:30616"/>
        <dbReference type="ChEBI" id="CHEBI:33019"/>
        <dbReference type="ChEBI" id="CHEBI:60039"/>
        <dbReference type="ChEBI" id="CHEBI:78442"/>
        <dbReference type="ChEBI" id="CHEBI:78532"/>
        <dbReference type="ChEBI" id="CHEBI:456215"/>
        <dbReference type="EC" id="6.1.1.15"/>
    </reaction>
</comment>
<protein>
    <recommendedName>
        <fullName evidence="2">Proline--tRNA ligase</fullName>
        <ecNumber evidence="1">6.1.1.15</ecNumber>
    </recommendedName>
    <alternativeName>
        <fullName evidence="8">Prolyl-tRNA synthetase</fullName>
    </alternativeName>
</protein>
<evidence type="ECO:0000256" key="3">
    <source>
        <dbReference type="ARBA" id="ARBA00022598"/>
    </source>
</evidence>
<evidence type="ECO:0000259" key="10">
    <source>
        <dbReference type="PROSITE" id="PS50862"/>
    </source>
</evidence>
<dbReference type="GO" id="GO:0005829">
    <property type="term" value="C:cytosol"/>
    <property type="evidence" value="ECO:0007669"/>
    <property type="project" value="TreeGrafter"/>
</dbReference>
<dbReference type="PANTHER" id="PTHR42753:SF2">
    <property type="entry name" value="PROLINE--TRNA LIGASE"/>
    <property type="match status" value="1"/>
</dbReference>
<evidence type="ECO:0000256" key="6">
    <source>
        <dbReference type="ARBA" id="ARBA00022917"/>
    </source>
</evidence>
<comment type="caution">
    <text evidence="11">The sequence shown here is derived from an EMBL/GenBank/DDBJ whole genome shotgun (WGS) entry which is preliminary data.</text>
</comment>
<keyword evidence="3" id="KW-0436">Ligase</keyword>
<feature type="domain" description="Aminoacyl-transfer RNA synthetases class-II family profile" evidence="10">
    <location>
        <begin position="38"/>
        <end position="315"/>
    </location>
</feature>
<dbReference type="EC" id="6.1.1.15" evidence="1"/>